<feature type="region of interest" description="Disordered" evidence="1">
    <location>
        <begin position="69"/>
        <end position="117"/>
    </location>
</feature>
<dbReference type="Proteomes" id="UP001160148">
    <property type="component" value="Unassembled WGS sequence"/>
</dbReference>
<proteinExistence type="predicted"/>
<organism evidence="2 3">
    <name type="scientific">Macrosiphum euphorbiae</name>
    <name type="common">potato aphid</name>
    <dbReference type="NCBI Taxonomy" id="13131"/>
    <lineage>
        <taxon>Eukaryota</taxon>
        <taxon>Metazoa</taxon>
        <taxon>Ecdysozoa</taxon>
        <taxon>Arthropoda</taxon>
        <taxon>Hexapoda</taxon>
        <taxon>Insecta</taxon>
        <taxon>Pterygota</taxon>
        <taxon>Neoptera</taxon>
        <taxon>Paraneoptera</taxon>
        <taxon>Hemiptera</taxon>
        <taxon>Sternorrhyncha</taxon>
        <taxon>Aphidomorpha</taxon>
        <taxon>Aphidoidea</taxon>
        <taxon>Aphididae</taxon>
        <taxon>Macrosiphini</taxon>
        <taxon>Macrosiphum</taxon>
    </lineage>
</organism>
<sequence>MGRIIQICHNIGIKSGEIRRTQARPHTHTTKIEKQVLYRISILYRYTPERPRHHCVAAEKSSFTVTLPDSSHRRNAVSDQVCNVPSHGVGQLDRPGLSGDPRVDKPCNNNNRNNNSG</sequence>
<evidence type="ECO:0000256" key="1">
    <source>
        <dbReference type="SAM" id="MobiDB-lite"/>
    </source>
</evidence>
<evidence type="ECO:0000313" key="3">
    <source>
        <dbReference type="Proteomes" id="UP001160148"/>
    </source>
</evidence>
<feature type="compositionally biased region" description="Low complexity" evidence="1">
    <location>
        <begin position="108"/>
        <end position="117"/>
    </location>
</feature>
<reference evidence="2 3" key="1">
    <citation type="submission" date="2023-01" db="EMBL/GenBank/DDBJ databases">
        <authorList>
            <person name="Whitehead M."/>
        </authorList>
    </citation>
    <scope>NUCLEOTIDE SEQUENCE [LARGE SCALE GENOMIC DNA]</scope>
</reference>
<gene>
    <name evidence="2" type="ORF">MEUPH1_LOCUS5182</name>
</gene>
<protein>
    <submittedName>
        <fullName evidence="2">Uncharacterized protein</fullName>
    </submittedName>
</protein>
<dbReference type="EMBL" id="CARXXK010000001">
    <property type="protein sequence ID" value="CAI6348516.1"/>
    <property type="molecule type" value="Genomic_DNA"/>
</dbReference>
<dbReference type="AlphaFoldDB" id="A0AAV0VW67"/>
<evidence type="ECO:0000313" key="2">
    <source>
        <dbReference type="EMBL" id="CAI6348516.1"/>
    </source>
</evidence>
<accession>A0AAV0VW67</accession>
<keyword evidence="3" id="KW-1185">Reference proteome</keyword>
<comment type="caution">
    <text evidence="2">The sequence shown here is derived from an EMBL/GenBank/DDBJ whole genome shotgun (WGS) entry which is preliminary data.</text>
</comment>
<name>A0AAV0VW67_9HEMI</name>